<dbReference type="InterPro" id="IPR029063">
    <property type="entry name" value="SAM-dependent_MTases_sf"/>
</dbReference>
<accession>A0A848EE63</accession>
<name>A0A848EE63_9PROT</name>
<dbReference type="GO" id="GO:0008168">
    <property type="term" value="F:methyltransferase activity"/>
    <property type="evidence" value="ECO:0007669"/>
    <property type="project" value="UniProtKB-KW"/>
</dbReference>
<dbReference type="Gene3D" id="3.40.50.150">
    <property type="entry name" value="Vaccinia Virus protein VP39"/>
    <property type="match status" value="1"/>
</dbReference>
<sequence>MTEAFDGDWLDLREPYDAASRDFGLAVRLAAALPARPRIMDLGAGTGSLLRWLGHFIGRAQAWTLVDADPELADRAFETIADRAEAVGWTATWPGKKTLLVHSPEGAWRIEGLIADLAEAPDNLPLDKVDAVVCSALCDLVSRGWVERIAAACAARRLPFYAALNVTGNERFAPPRRGDAVVMRGFRRDQRRDKGFGGIALGAAAPDAIAEAFAAQGYTVHRAPSDWVIDRRAGAITEAIAVGHATAALAWERRSGAAIEDWLAARRSQAVNRALSIRIGHQDILALPPER</sequence>
<dbReference type="Proteomes" id="UP000548582">
    <property type="component" value="Unassembled WGS sequence"/>
</dbReference>
<dbReference type="EMBL" id="JABBKX010000003">
    <property type="protein sequence ID" value="NMJ41743.1"/>
    <property type="molecule type" value="Genomic_DNA"/>
</dbReference>
<keyword evidence="1" id="KW-0808">Transferase</keyword>
<gene>
    <name evidence="1" type="ORF">GWK16_10855</name>
</gene>
<comment type="caution">
    <text evidence="1">The sequence shown here is derived from an EMBL/GenBank/DDBJ whole genome shotgun (WGS) entry which is preliminary data.</text>
</comment>
<organism evidence="1 2">
    <name type="scientific">Neoroseomonas marina</name>
    <dbReference type="NCBI Taxonomy" id="1232220"/>
    <lineage>
        <taxon>Bacteria</taxon>
        <taxon>Pseudomonadati</taxon>
        <taxon>Pseudomonadota</taxon>
        <taxon>Alphaproteobacteria</taxon>
        <taxon>Acetobacterales</taxon>
        <taxon>Acetobacteraceae</taxon>
        <taxon>Neoroseomonas</taxon>
    </lineage>
</organism>
<protein>
    <submittedName>
        <fullName evidence="1">Class I SAM-dependent methyltransferase</fullName>
    </submittedName>
</protein>
<dbReference type="GO" id="GO:0032259">
    <property type="term" value="P:methylation"/>
    <property type="evidence" value="ECO:0007669"/>
    <property type="project" value="UniProtKB-KW"/>
</dbReference>
<keyword evidence="2" id="KW-1185">Reference proteome</keyword>
<keyword evidence="1" id="KW-0489">Methyltransferase</keyword>
<dbReference type="SUPFAM" id="SSF53335">
    <property type="entry name" value="S-adenosyl-L-methionine-dependent methyltransferases"/>
    <property type="match status" value="1"/>
</dbReference>
<reference evidence="1 2" key="1">
    <citation type="submission" date="2020-03" db="EMBL/GenBank/DDBJ databases">
        <authorList>
            <person name="Sun Q."/>
        </authorList>
    </citation>
    <scope>NUCLEOTIDE SEQUENCE [LARGE SCALE GENOMIC DNA]</scope>
    <source>
        <strain evidence="1 2">JC162</strain>
    </source>
</reference>
<evidence type="ECO:0000313" key="1">
    <source>
        <dbReference type="EMBL" id="NMJ41743.1"/>
    </source>
</evidence>
<dbReference type="AlphaFoldDB" id="A0A848EE63"/>
<proteinExistence type="predicted"/>
<dbReference type="RefSeq" id="WP_170053987.1">
    <property type="nucleotide sequence ID" value="NZ_JABBKX010000003.1"/>
</dbReference>
<evidence type="ECO:0000313" key="2">
    <source>
        <dbReference type="Proteomes" id="UP000548582"/>
    </source>
</evidence>